<organism evidence="1 2">
    <name type="scientific">Varanus komodoensis</name>
    <name type="common">Komodo dragon</name>
    <dbReference type="NCBI Taxonomy" id="61221"/>
    <lineage>
        <taxon>Eukaryota</taxon>
        <taxon>Metazoa</taxon>
        <taxon>Chordata</taxon>
        <taxon>Craniata</taxon>
        <taxon>Vertebrata</taxon>
        <taxon>Euteleostomi</taxon>
        <taxon>Lepidosauria</taxon>
        <taxon>Squamata</taxon>
        <taxon>Bifurcata</taxon>
        <taxon>Unidentata</taxon>
        <taxon>Episquamata</taxon>
        <taxon>Toxicofera</taxon>
        <taxon>Anguimorpha</taxon>
        <taxon>Paleoanguimorpha</taxon>
        <taxon>Varanoidea</taxon>
        <taxon>Varanidae</taxon>
        <taxon>Varanus</taxon>
    </lineage>
</organism>
<dbReference type="Ensembl" id="ENSVKKT00000002572.1">
    <property type="protein sequence ID" value="ENSVKKP00000002499.1"/>
    <property type="gene ID" value="ENSVKKG00000001991.1"/>
</dbReference>
<evidence type="ECO:0000313" key="1">
    <source>
        <dbReference type="Ensembl" id="ENSVKKP00000002499.1"/>
    </source>
</evidence>
<dbReference type="PANTHER" id="PTHR14449:SF2">
    <property type="entry name" value="FANCONI ANEMIA GROUP F PROTEIN"/>
    <property type="match status" value="1"/>
</dbReference>
<reference evidence="1" key="1">
    <citation type="submission" date="2025-08" db="UniProtKB">
        <authorList>
            <consortium name="Ensembl"/>
        </authorList>
    </citation>
    <scope>IDENTIFICATION</scope>
</reference>
<name>A0A8D2J1R7_VARKO</name>
<dbReference type="InterPro" id="IPR035428">
    <property type="entry name" value="FANCF"/>
</dbReference>
<dbReference type="InterPro" id="IPR038505">
    <property type="entry name" value="FANCF_C_sf"/>
</dbReference>
<dbReference type="GO" id="GO:0043240">
    <property type="term" value="C:Fanconi anaemia nuclear complex"/>
    <property type="evidence" value="ECO:0007669"/>
    <property type="project" value="InterPro"/>
</dbReference>
<sequence>METFLSQVEQLPSLLAASRSGLVRSWNPATLGRALSWGRFFQQVHGRFQAQPGLRAALERRLSRGGLLGRLKRCPELLGLALLENRALPAAARQRLLRGLLLPSAGGEEPFAHVLARRRAACQLLQLVPPLETSAATGPRATPPVRTQAQLLLSRLREESDGDGHGGRGAAALLEQLPRGPTLYWAVAAALLEPDGAVEATATLLPWLLGDAAHLATFCRLLPAPWVASLCNRHPELLAPYLNLLSAWGARLTYDPLHGEWRTDDSEEDGVSCQEMHERIICLCQEPEPIGSAAWTQIRRLKAQDGDFEVRGLSVWTDLLLDLGTSASAKKVI</sequence>
<dbReference type="Pfam" id="PF11107">
    <property type="entry name" value="FANCF"/>
    <property type="match status" value="1"/>
</dbReference>
<proteinExistence type="predicted"/>
<accession>A0A8D2J1R7</accession>
<protein>
    <submittedName>
        <fullName evidence="1">FA complementation group F</fullName>
    </submittedName>
</protein>
<dbReference type="Proteomes" id="UP000694545">
    <property type="component" value="Unplaced"/>
</dbReference>
<keyword evidence="2" id="KW-1185">Reference proteome</keyword>
<dbReference type="OMA" id="LQWARYL"/>
<dbReference type="PANTHER" id="PTHR14449">
    <property type="entry name" value="FANCONI ANEMIA GROUP F PROTEIN FANCF"/>
    <property type="match status" value="1"/>
</dbReference>
<dbReference type="Gene3D" id="1.25.40.490">
    <property type="match status" value="1"/>
</dbReference>
<dbReference type="AlphaFoldDB" id="A0A8D2J1R7"/>
<reference evidence="1" key="2">
    <citation type="submission" date="2025-09" db="UniProtKB">
        <authorList>
            <consortium name="Ensembl"/>
        </authorList>
    </citation>
    <scope>IDENTIFICATION</scope>
</reference>
<gene>
    <name evidence="1" type="primary">FANCF</name>
</gene>
<evidence type="ECO:0000313" key="2">
    <source>
        <dbReference type="Proteomes" id="UP000694545"/>
    </source>
</evidence>
<dbReference type="GO" id="GO:0036297">
    <property type="term" value="P:interstrand cross-link repair"/>
    <property type="evidence" value="ECO:0007669"/>
    <property type="project" value="InterPro"/>
</dbReference>